<sequence length="102" mass="11532">MTQRWTPGFHNVENGGGYLPAGEFTRRFHEDFTLCCVVQKFRRTPCVQYHFEVLTGTSELAREALFAHYATGVRQKQTDFDLTAGHTLDAAPGDITIVGRLR</sequence>
<comment type="caution">
    <text evidence="1">The sequence shown here is derived from an EMBL/GenBank/DDBJ whole genome shotgun (WGS) entry which is preliminary data.</text>
</comment>
<proteinExistence type="predicted"/>
<protein>
    <submittedName>
        <fullName evidence="1">Uncharacterized protein</fullName>
    </submittedName>
</protein>
<dbReference type="RefSeq" id="WP_145071968.1">
    <property type="nucleotide sequence ID" value="NZ_JACIIY010000026.1"/>
</dbReference>
<dbReference type="Proteomes" id="UP000316624">
    <property type="component" value="Unassembled WGS sequence"/>
</dbReference>
<evidence type="ECO:0000313" key="1">
    <source>
        <dbReference type="EMBL" id="TWH96731.1"/>
    </source>
</evidence>
<dbReference type="EMBL" id="VLKK01000002">
    <property type="protein sequence ID" value="TWH96731.1"/>
    <property type="molecule type" value="Genomic_DNA"/>
</dbReference>
<accession>A0A562KMV2</accession>
<gene>
    <name evidence="1" type="ORF">IQ35_00662</name>
</gene>
<keyword evidence="2" id="KW-1185">Reference proteome</keyword>
<dbReference type="AlphaFoldDB" id="A0A562KMV2"/>
<evidence type="ECO:0000313" key="2">
    <source>
        <dbReference type="Proteomes" id="UP000316624"/>
    </source>
</evidence>
<organism evidence="1 2">
    <name type="scientific">Sphingobium wenxiniae (strain DSM 21828 / CGMCC 1.7748 / JZ-1)</name>
    <dbReference type="NCBI Taxonomy" id="595605"/>
    <lineage>
        <taxon>Bacteria</taxon>
        <taxon>Pseudomonadati</taxon>
        <taxon>Pseudomonadota</taxon>
        <taxon>Alphaproteobacteria</taxon>
        <taxon>Sphingomonadales</taxon>
        <taxon>Sphingomonadaceae</taxon>
        <taxon>Sphingobium</taxon>
    </lineage>
</organism>
<name>A0A562KMV2_SPHWJ</name>
<reference evidence="1 2" key="1">
    <citation type="journal article" date="2015" name="Stand. Genomic Sci.">
        <title>Genomic Encyclopedia of Bacterial and Archaeal Type Strains, Phase III: the genomes of soil and plant-associated and newly described type strains.</title>
        <authorList>
            <person name="Whitman W.B."/>
            <person name="Woyke T."/>
            <person name="Klenk H.P."/>
            <person name="Zhou Y."/>
            <person name="Lilburn T.G."/>
            <person name="Beck B.J."/>
            <person name="De Vos P."/>
            <person name="Vandamme P."/>
            <person name="Eisen J.A."/>
            <person name="Garrity G."/>
            <person name="Hugenholtz P."/>
            <person name="Kyrpides N.C."/>
        </authorList>
    </citation>
    <scope>NUCLEOTIDE SEQUENCE [LARGE SCALE GENOMIC DNA]</scope>
    <source>
        <strain evidence="1 2">CGMCC 1.7748</strain>
    </source>
</reference>